<dbReference type="KEGG" id="amic:Ami3637_14725"/>
<sequence>MYGGSKGETDYYRYNGFNQLSEFEKDTGLSQNEKYYYYYNADGLRAKKVKEDLGAENGSGTRSAALDKNSDVSGMATQLTAPKKAFTTNYYYNGGKLVLETDGEGTTTAKTLHGIHLIKREVMNVQGIGLTPTQGSSWGTSSNATPGSAVDKNGNMTYFFVQNSRGDVIKLLNENDDIIRDYEYEPFGKEQDVKTNGYGADYYSAKWKQEVEDNAIDNPFRFGGEYKDNESGNYYLRARYYDPETQRFTQEDTYKGDYKDPMSLNAYAFCSNNPIDRIDPSGNKDAPAGWHKAPKKKVTKASSSSSTKKSSSSRSASTKKSSSSGSGKNTNKAKSGSSNANSTGKFNLGGIGTTKIRSIGSKSTASTNGGAISIKANTASTSTKVRNSGGNSPSTPKYRYYSNTTIKELPSESKLTKLAKIVEVDVGMGTGLEVGGKAGVATGKLGGHVDELSLKIQDGNASIGKEISGGAKIGLIGDGNAMEVGADYTVYNSYLHSDNADPLVGIYTDPHSQKESTYGLTVGKTSIIGATSGNSTDFKIPIGVGAYAGIGAHCYVSINVTHLSEFIDSAFEP</sequence>
<dbReference type="EMBL" id="CP047591">
    <property type="protein sequence ID" value="QHI73464.1"/>
    <property type="molecule type" value="Genomic_DNA"/>
</dbReference>
<keyword evidence="3" id="KW-1185">Reference proteome</keyword>
<dbReference type="AlphaFoldDB" id="A0A6P1MLB2"/>
<evidence type="ECO:0000256" key="1">
    <source>
        <dbReference type="SAM" id="MobiDB-lite"/>
    </source>
</evidence>
<feature type="region of interest" description="Disordered" evidence="1">
    <location>
        <begin position="278"/>
        <end position="351"/>
    </location>
</feature>
<reference evidence="2 3" key="1">
    <citation type="submission" date="2020-01" db="EMBL/GenBank/DDBJ databases">
        <title>Genomic analysis of Aminipila sp. CBA3637.</title>
        <authorList>
            <person name="Kim Y.B."/>
            <person name="Roh S.W."/>
        </authorList>
    </citation>
    <scope>NUCLEOTIDE SEQUENCE [LARGE SCALE GENOMIC DNA]</scope>
    <source>
        <strain evidence="2 3">CBA3637</strain>
    </source>
</reference>
<gene>
    <name evidence="2" type="ORF">Ami3637_14725</name>
</gene>
<evidence type="ECO:0000313" key="3">
    <source>
        <dbReference type="Proteomes" id="UP000463883"/>
    </source>
</evidence>
<dbReference type="NCBIfam" id="TIGR03696">
    <property type="entry name" value="Rhs_assc_core"/>
    <property type="match status" value="1"/>
</dbReference>
<organism evidence="2 3">
    <name type="scientific">Aminipila terrae</name>
    <dbReference type="NCBI Taxonomy" id="2697030"/>
    <lineage>
        <taxon>Bacteria</taxon>
        <taxon>Bacillati</taxon>
        <taxon>Bacillota</taxon>
        <taxon>Clostridia</taxon>
        <taxon>Peptostreptococcales</taxon>
        <taxon>Anaerovoracaceae</taxon>
        <taxon>Aminipila</taxon>
    </lineage>
</organism>
<dbReference type="InterPro" id="IPR050708">
    <property type="entry name" value="T6SS_VgrG/RHS"/>
</dbReference>
<proteinExistence type="predicted"/>
<accession>A0A6P1MLB2</accession>
<dbReference type="PANTHER" id="PTHR32305">
    <property type="match status" value="1"/>
</dbReference>
<evidence type="ECO:0000313" key="2">
    <source>
        <dbReference type="EMBL" id="QHI73464.1"/>
    </source>
</evidence>
<feature type="compositionally biased region" description="Low complexity" evidence="1">
    <location>
        <begin position="300"/>
        <end position="345"/>
    </location>
</feature>
<dbReference type="InterPro" id="IPR022385">
    <property type="entry name" value="Rhs_assc_core"/>
</dbReference>
<dbReference type="Gene3D" id="2.180.10.10">
    <property type="entry name" value="RHS repeat-associated core"/>
    <property type="match status" value="1"/>
</dbReference>
<dbReference type="RefSeq" id="WP_162363229.1">
    <property type="nucleotide sequence ID" value="NZ_CP047591.1"/>
</dbReference>
<name>A0A6P1MLB2_9FIRM</name>
<dbReference type="Proteomes" id="UP000463883">
    <property type="component" value="Chromosome"/>
</dbReference>
<protein>
    <recommendedName>
        <fullName evidence="4">RHS repeat-associated core domain-containing protein</fullName>
    </recommendedName>
</protein>
<evidence type="ECO:0008006" key="4">
    <source>
        <dbReference type="Google" id="ProtNLM"/>
    </source>
</evidence>
<dbReference type="PANTHER" id="PTHR32305:SF15">
    <property type="entry name" value="PROTEIN RHSA-RELATED"/>
    <property type="match status" value="1"/>
</dbReference>